<evidence type="ECO:0000256" key="17">
    <source>
        <dbReference type="SAM" id="MobiDB-lite"/>
    </source>
</evidence>
<dbReference type="NCBIfam" id="NF002677">
    <property type="entry name" value="PRK02406.1"/>
    <property type="match status" value="1"/>
</dbReference>
<feature type="binding site" evidence="16">
    <location>
        <position position="51"/>
    </location>
    <ligand>
        <name>Mg(2+)</name>
        <dbReference type="ChEBI" id="CHEBI:18420"/>
    </ligand>
</feature>
<dbReference type="NCBIfam" id="NF002882">
    <property type="entry name" value="PRK03348.1"/>
    <property type="match status" value="1"/>
</dbReference>
<dbReference type="CDD" id="cd03586">
    <property type="entry name" value="PolY_Pol_IV_kappa"/>
    <property type="match status" value="1"/>
</dbReference>
<evidence type="ECO:0000256" key="4">
    <source>
        <dbReference type="ARBA" id="ARBA00022490"/>
    </source>
</evidence>
<dbReference type="Pfam" id="PF11799">
    <property type="entry name" value="IMS_C"/>
    <property type="match status" value="1"/>
</dbReference>
<comment type="subcellular location">
    <subcellularLocation>
        <location evidence="1 16">Cytoplasm</location>
    </subcellularLocation>
</comment>
<dbReference type="PANTHER" id="PTHR11076">
    <property type="entry name" value="DNA REPAIR POLYMERASE UMUC / TRANSFERASE FAMILY MEMBER"/>
    <property type="match status" value="1"/>
</dbReference>
<keyword evidence="7 16" id="KW-0235">DNA replication</keyword>
<evidence type="ECO:0000256" key="7">
    <source>
        <dbReference type="ARBA" id="ARBA00022705"/>
    </source>
</evidence>
<dbReference type="InterPro" id="IPR036775">
    <property type="entry name" value="DNA_pol_Y-fam_lit_finger_sf"/>
</dbReference>
<evidence type="ECO:0000313" key="20">
    <source>
        <dbReference type="Proteomes" id="UP001501585"/>
    </source>
</evidence>
<dbReference type="InterPro" id="IPR022880">
    <property type="entry name" value="DNApol_IV"/>
</dbReference>
<evidence type="ECO:0000256" key="14">
    <source>
        <dbReference type="ARBA" id="ARBA00025589"/>
    </source>
</evidence>
<dbReference type="InterPro" id="IPR053848">
    <property type="entry name" value="IMS_HHH_1"/>
</dbReference>
<gene>
    <name evidence="16 19" type="primary">dinB</name>
    <name evidence="19" type="ORF">GCM10009799_08370</name>
</gene>
<comment type="cofactor">
    <cofactor evidence="16">
        <name>Mg(2+)</name>
        <dbReference type="ChEBI" id="CHEBI:18420"/>
    </cofactor>
    <text evidence="16">Binds 2 magnesium ions per subunit.</text>
</comment>
<dbReference type="HAMAP" id="MF_01113">
    <property type="entry name" value="DNApol_IV"/>
    <property type="match status" value="1"/>
</dbReference>
<keyword evidence="12 16" id="KW-0238">DNA-binding</keyword>
<keyword evidence="9 16" id="KW-0227">DNA damage</keyword>
<evidence type="ECO:0000256" key="16">
    <source>
        <dbReference type="HAMAP-Rule" id="MF_01113"/>
    </source>
</evidence>
<keyword evidence="6 16" id="KW-0548">Nucleotidyltransferase</keyword>
<evidence type="ECO:0000256" key="15">
    <source>
        <dbReference type="ARBA" id="ARBA00049244"/>
    </source>
</evidence>
<feature type="domain" description="UmuC" evidence="18">
    <location>
        <begin position="47"/>
        <end position="227"/>
    </location>
</feature>
<keyword evidence="3 16" id="KW-0515">Mutator protein</keyword>
<keyword evidence="10 16" id="KW-0460">Magnesium</keyword>
<comment type="subunit">
    <text evidence="16">Monomer.</text>
</comment>
<dbReference type="InterPro" id="IPR043502">
    <property type="entry name" value="DNA/RNA_pol_sf"/>
</dbReference>
<dbReference type="Gene3D" id="3.30.70.270">
    <property type="match status" value="1"/>
</dbReference>
<feature type="region of interest" description="Disordered" evidence="17">
    <location>
        <begin position="273"/>
        <end position="294"/>
    </location>
</feature>
<comment type="caution">
    <text evidence="19">The sequence shown here is derived from an EMBL/GenBank/DDBJ whole genome shotgun (WGS) entry which is preliminary data.</text>
</comment>
<keyword evidence="13 16" id="KW-0234">DNA repair</keyword>
<dbReference type="Pfam" id="PF21999">
    <property type="entry name" value="IMS_HHH_1"/>
    <property type="match status" value="1"/>
</dbReference>
<evidence type="ECO:0000256" key="5">
    <source>
        <dbReference type="ARBA" id="ARBA00022679"/>
    </source>
</evidence>
<dbReference type="SUPFAM" id="SSF100879">
    <property type="entry name" value="Lesion bypass DNA polymerase (Y-family), little finger domain"/>
    <property type="match status" value="1"/>
</dbReference>
<evidence type="ECO:0000259" key="18">
    <source>
        <dbReference type="PROSITE" id="PS50173"/>
    </source>
</evidence>
<dbReference type="InterPro" id="IPR017961">
    <property type="entry name" value="DNA_pol_Y-fam_little_finger"/>
</dbReference>
<feature type="site" description="Substrate discrimination" evidence="16">
    <location>
        <position position="56"/>
    </location>
</feature>
<dbReference type="Gene3D" id="3.40.1170.60">
    <property type="match status" value="1"/>
</dbReference>
<evidence type="ECO:0000256" key="12">
    <source>
        <dbReference type="ARBA" id="ARBA00023125"/>
    </source>
</evidence>
<keyword evidence="8 16" id="KW-0479">Metal-binding</keyword>
<keyword evidence="11 16" id="KW-0239">DNA-directed DNA polymerase</keyword>
<dbReference type="InterPro" id="IPR050116">
    <property type="entry name" value="DNA_polymerase-Y"/>
</dbReference>
<evidence type="ECO:0000256" key="6">
    <source>
        <dbReference type="ARBA" id="ARBA00022695"/>
    </source>
</evidence>
<evidence type="ECO:0000256" key="2">
    <source>
        <dbReference type="ARBA" id="ARBA00010945"/>
    </source>
</evidence>
<comment type="similarity">
    <text evidence="2 16">Belongs to the DNA polymerase type-Y family.</text>
</comment>
<evidence type="ECO:0000256" key="9">
    <source>
        <dbReference type="ARBA" id="ARBA00022763"/>
    </source>
</evidence>
<dbReference type="PROSITE" id="PS50173">
    <property type="entry name" value="UMUC"/>
    <property type="match status" value="1"/>
</dbReference>
<dbReference type="Gene3D" id="1.10.150.20">
    <property type="entry name" value="5' to 3' exonuclease, C-terminal subdomain"/>
    <property type="match status" value="1"/>
</dbReference>
<dbReference type="EMBL" id="BAAAPC010000003">
    <property type="protein sequence ID" value="GAA1985278.1"/>
    <property type="molecule type" value="Genomic_DNA"/>
</dbReference>
<evidence type="ECO:0000256" key="3">
    <source>
        <dbReference type="ARBA" id="ARBA00022457"/>
    </source>
</evidence>
<name>A0ABN2SFU2_9ACTN</name>
<evidence type="ECO:0000313" key="19">
    <source>
        <dbReference type="EMBL" id="GAA1985278.1"/>
    </source>
</evidence>
<keyword evidence="20" id="KW-1185">Reference proteome</keyword>
<dbReference type="PANTHER" id="PTHR11076:SF33">
    <property type="entry name" value="DNA POLYMERASE KAPPA"/>
    <property type="match status" value="1"/>
</dbReference>
<dbReference type="Proteomes" id="UP001501585">
    <property type="component" value="Unassembled WGS sequence"/>
</dbReference>
<feature type="active site" evidence="16">
    <location>
        <position position="146"/>
    </location>
</feature>
<evidence type="ECO:0000256" key="11">
    <source>
        <dbReference type="ARBA" id="ARBA00022932"/>
    </source>
</evidence>
<evidence type="ECO:0000256" key="13">
    <source>
        <dbReference type="ARBA" id="ARBA00023204"/>
    </source>
</evidence>
<dbReference type="SUPFAM" id="SSF56672">
    <property type="entry name" value="DNA/RNA polymerases"/>
    <property type="match status" value="1"/>
</dbReference>
<comment type="function">
    <text evidence="14 16">Poorly processive, error-prone DNA polymerase involved in untargeted mutagenesis. Copies undamaged DNA at stalled replication forks, which arise in vivo from mismatched or misaligned primer ends. These misaligned primers can be extended by PolIV. Exhibits no 3'-5' exonuclease (proofreading) activity. May be involved in translesional synthesis, in conjunction with the beta clamp from PolIII.</text>
</comment>
<protein>
    <recommendedName>
        <fullName evidence="16">DNA polymerase IV</fullName>
        <shortName evidence="16">Pol IV</shortName>
        <ecNumber evidence="16">2.7.7.7</ecNumber>
    </recommendedName>
</protein>
<evidence type="ECO:0000256" key="1">
    <source>
        <dbReference type="ARBA" id="ARBA00004496"/>
    </source>
</evidence>
<accession>A0ABN2SFU2</accession>
<proteinExistence type="inferred from homology"/>
<dbReference type="Pfam" id="PF00817">
    <property type="entry name" value="IMS"/>
    <property type="match status" value="1"/>
</dbReference>
<reference evidence="19 20" key="1">
    <citation type="journal article" date="2019" name="Int. J. Syst. Evol. Microbiol.">
        <title>The Global Catalogue of Microorganisms (GCM) 10K type strain sequencing project: providing services to taxonomists for standard genome sequencing and annotation.</title>
        <authorList>
            <consortium name="The Broad Institute Genomics Platform"/>
            <consortium name="The Broad Institute Genome Sequencing Center for Infectious Disease"/>
            <person name="Wu L."/>
            <person name="Ma J."/>
        </authorList>
    </citation>
    <scope>NUCLEOTIDE SEQUENCE [LARGE SCALE GENOMIC DNA]</scope>
    <source>
        <strain evidence="19 20">JCM 15313</strain>
    </source>
</reference>
<evidence type="ECO:0000256" key="8">
    <source>
        <dbReference type="ARBA" id="ARBA00022723"/>
    </source>
</evidence>
<keyword evidence="5 16" id="KW-0808">Transferase</keyword>
<comment type="catalytic activity">
    <reaction evidence="15 16">
        <text>DNA(n) + a 2'-deoxyribonucleoside 5'-triphosphate = DNA(n+1) + diphosphate</text>
        <dbReference type="Rhea" id="RHEA:22508"/>
        <dbReference type="Rhea" id="RHEA-COMP:17339"/>
        <dbReference type="Rhea" id="RHEA-COMP:17340"/>
        <dbReference type="ChEBI" id="CHEBI:33019"/>
        <dbReference type="ChEBI" id="CHEBI:61560"/>
        <dbReference type="ChEBI" id="CHEBI:173112"/>
        <dbReference type="EC" id="2.7.7.7"/>
    </reaction>
</comment>
<dbReference type="EC" id="2.7.7.7" evidence="16"/>
<sequence>MEPDIRHTGYMSRRQLERGAALRGMVGADGIEPLVPDGTVADADCTILHLDMDAFFASVERLRHPETRGHPIIVGGTGPRGVVASADYIARTYGVHSAMPMVRALRLCPDAIVFPPDGAAYREASEAVMDIFRAITPEVEPVSLDEAFLDVAGARRRLGSPVRIAELIRARVREEQRLTCSVGVASTKFVAKLASTRCKPDGLLVVPTDRVTAFLDPMPVGALWGVGEKTEQHLVRLGLRTVGDVARVAPDTLRRELGQAVGGRLSDLARGRDERRVVPGSPDKSIGTEETFDRDVDDPGVIHRELLRQSEAVARRLRASGQMGRVVVVKLRRADFSTITRSRTLAEPTDVAREINTVARELYAASGLERARLRLVGVRVEGLAGTEEVHRQLAFDEPETGWREAERAMDRVTRRFGAGAIKPAALARRDEDDA</sequence>
<dbReference type="InterPro" id="IPR001126">
    <property type="entry name" value="UmuC"/>
</dbReference>
<feature type="binding site" evidence="16">
    <location>
        <position position="145"/>
    </location>
    <ligand>
        <name>Mg(2+)</name>
        <dbReference type="ChEBI" id="CHEBI:18420"/>
    </ligand>
</feature>
<dbReference type="Gene3D" id="3.30.1490.100">
    <property type="entry name" value="DNA polymerase, Y-family, little finger domain"/>
    <property type="match status" value="1"/>
</dbReference>
<dbReference type="InterPro" id="IPR043128">
    <property type="entry name" value="Rev_trsase/Diguanyl_cyclase"/>
</dbReference>
<dbReference type="NCBIfam" id="NF003015">
    <property type="entry name" value="PRK03858.1"/>
    <property type="match status" value="1"/>
</dbReference>
<keyword evidence="4 16" id="KW-0963">Cytoplasm</keyword>
<evidence type="ECO:0000256" key="10">
    <source>
        <dbReference type="ARBA" id="ARBA00022842"/>
    </source>
</evidence>
<organism evidence="19 20">
    <name type="scientific">Nocardiopsis rhodophaea</name>
    <dbReference type="NCBI Taxonomy" id="280238"/>
    <lineage>
        <taxon>Bacteria</taxon>
        <taxon>Bacillati</taxon>
        <taxon>Actinomycetota</taxon>
        <taxon>Actinomycetes</taxon>
        <taxon>Streptosporangiales</taxon>
        <taxon>Nocardiopsidaceae</taxon>
        <taxon>Nocardiopsis</taxon>
    </lineage>
</organism>